<protein>
    <submittedName>
        <fullName evidence="1">Uncharacterized protein</fullName>
    </submittedName>
</protein>
<sequence length="59" mass="6649">MKPAQFPGFLLVNLLVCLLIGYLLDDWLHTTPVFLVVFVLYALIGSFALLLYKGKKKHG</sequence>
<dbReference type="Proteomes" id="UP000308836">
    <property type="component" value="Unassembled WGS sequence"/>
</dbReference>
<dbReference type="EMBL" id="SRYG01000022">
    <property type="protein sequence ID" value="TGY65144.1"/>
    <property type="molecule type" value="Genomic_DNA"/>
</dbReference>
<gene>
    <name evidence="1" type="ORF">E5336_10135</name>
</gene>
<reference evidence="1" key="1">
    <citation type="submission" date="2019-04" db="EMBL/GenBank/DDBJ databases">
        <title>Microbes associate with the intestines of laboratory mice.</title>
        <authorList>
            <person name="Navarre W."/>
            <person name="Wong E."/>
            <person name="Huang K."/>
            <person name="Tropini C."/>
            <person name="Ng K."/>
            <person name="Yu B."/>
        </authorList>
    </citation>
    <scope>NUCLEOTIDE SEQUENCE</scope>
    <source>
        <strain evidence="1">NM09_H32</strain>
    </source>
</reference>
<keyword evidence="2" id="KW-1185">Reference proteome</keyword>
<proteinExistence type="predicted"/>
<evidence type="ECO:0000313" key="1">
    <source>
        <dbReference type="EMBL" id="TGY65144.1"/>
    </source>
</evidence>
<evidence type="ECO:0000313" key="2">
    <source>
        <dbReference type="Proteomes" id="UP000308836"/>
    </source>
</evidence>
<organism evidence="1 2">
    <name type="scientific">Dubosiella muris</name>
    <dbReference type="NCBI Taxonomy" id="3038133"/>
    <lineage>
        <taxon>Bacteria</taxon>
        <taxon>Bacillati</taxon>
        <taxon>Bacillota</taxon>
        <taxon>Erysipelotrichia</taxon>
        <taxon>Erysipelotrichales</taxon>
        <taxon>Erysipelotrichaceae</taxon>
        <taxon>Dubosiella</taxon>
    </lineage>
</organism>
<accession>A0AC61R599</accession>
<comment type="caution">
    <text evidence="1">The sequence shown here is derived from an EMBL/GenBank/DDBJ whole genome shotgun (WGS) entry which is preliminary data.</text>
</comment>
<name>A0AC61R599_9FIRM</name>